<evidence type="ECO:0000313" key="1">
    <source>
        <dbReference type="EMBL" id="CAK8677743.1"/>
    </source>
</evidence>
<comment type="caution">
    <text evidence="1">The sequence shown here is derived from an EMBL/GenBank/DDBJ whole genome shotgun (WGS) entry which is preliminary data.</text>
</comment>
<sequence>MLKRLGSSRDKLVKYFKVLGNDYKDSALGTLTEAKEKPFRAFFYTSACILSYTLYKTTPSEAQYNAALVEASNDLLLLSDTERNKTTDNYVQYLLQFSCKGMLRYKHMGFFSLIYHSNHDKDARTYISQCKYTNPRWHHFPKRVMDVGLLGRWWRLSYTMTDYDVDFKVLPKEFNQFHESYVDFVKKVFGYSYFSNLHAQPVKCHGYVFTSPDEVTNGA</sequence>
<reference evidence="1 2" key="1">
    <citation type="submission" date="2024-02" db="EMBL/GenBank/DDBJ databases">
        <authorList>
            <person name="Daric V."/>
            <person name="Darras S."/>
        </authorList>
    </citation>
    <scope>NUCLEOTIDE SEQUENCE [LARGE SCALE GENOMIC DNA]</scope>
</reference>
<proteinExistence type="predicted"/>
<protein>
    <recommendedName>
        <fullName evidence="3">Mitochondrial import inner membrane translocase subunit Tim29</fullName>
    </recommendedName>
</protein>
<accession>A0ABP0FFU9</accession>
<organism evidence="1 2">
    <name type="scientific">Clavelina lepadiformis</name>
    <name type="common">Light-bulb sea squirt</name>
    <name type="synonym">Ascidia lepadiformis</name>
    <dbReference type="NCBI Taxonomy" id="159417"/>
    <lineage>
        <taxon>Eukaryota</taxon>
        <taxon>Metazoa</taxon>
        <taxon>Chordata</taxon>
        <taxon>Tunicata</taxon>
        <taxon>Ascidiacea</taxon>
        <taxon>Aplousobranchia</taxon>
        <taxon>Clavelinidae</taxon>
        <taxon>Clavelina</taxon>
    </lineage>
</organism>
<dbReference type="Proteomes" id="UP001642483">
    <property type="component" value="Unassembled WGS sequence"/>
</dbReference>
<gene>
    <name evidence="1" type="ORF">CVLEPA_LOCUS7740</name>
</gene>
<evidence type="ECO:0000313" key="2">
    <source>
        <dbReference type="Proteomes" id="UP001642483"/>
    </source>
</evidence>
<dbReference type="PANTHER" id="PTHR21435">
    <property type="entry name" value="MITOCHONDRIAL IMPORT INNER MEMBRANE TRANSLOCASE SUBUNIT TIM29"/>
    <property type="match status" value="1"/>
</dbReference>
<dbReference type="PANTHER" id="PTHR21435:SF1">
    <property type="entry name" value="MITOCHONDRIAL IMPORT INNER MEMBRANE TRANSLOCASE SUBUNIT TIM29"/>
    <property type="match status" value="1"/>
</dbReference>
<dbReference type="EMBL" id="CAWYQH010000046">
    <property type="protein sequence ID" value="CAK8677743.1"/>
    <property type="molecule type" value="Genomic_DNA"/>
</dbReference>
<dbReference type="Pfam" id="PF10171">
    <property type="entry name" value="Tim29"/>
    <property type="match status" value="1"/>
</dbReference>
<name>A0ABP0FFU9_CLALP</name>
<dbReference type="InterPro" id="IPR019322">
    <property type="entry name" value="TIMM29"/>
</dbReference>
<keyword evidence="2" id="KW-1185">Reference proteome</keyword>
<evidence type="ECO:0008006" key="3">
    <source>
        <dbReference type="Google" id="ProtNLM"/>
    </source>
</evidence>